<gene>
    <name evidence="1" type="ORF">COV01_01945</name>
</gene>
<dbReference type="AlphaFoldDB" id="A0A2M8LC85"/>
<comment type="caution">
    <text evidence="1">The sequence shown here is derived from an EMBL/GenBank/DDBJ whole genome shotgun (WGS) entry which is preliminary data.</text>
</comment>
<organism evidence="1 2">
    <name type="scientific">Candidatus Taylorbacteria bacterium CG10_big_fil_rev_8_21_14_0_10_41_48</name>
    <dbReference type="NCBI Taxonomy" id="1975024"/>
    <lineage>
        <taxon>Bacteria</taxon>
        <taxon>Candidatus Tayloriibacteriota</taxon>
    </lineage>
</organism>
<proteinExistence type="predicted"/>
<reference evidence="2" key="1">
    <citation type="submission" date="2017-09" db="EMBL/GenBank/DDBJ databases">
        <title>Depth-based differentiation of microbial function through sediment-hosted aquifers and enrichment of novel symbionts in the deep terrestrial subsurface.</title>
        <authorList>
            <person name="Probst A.J."/>
            <person name="Ladd B."/>
            <person name="Jarett J.K."/>
            <person name="Geller-Mcgrath D.E."/>
            <person name="Sieber C.M.K."/>
            <person name="Emerson J.B."/>
            <person name="Anantharaman K."/>
            <person name="Thomas B.C."/>
            <person name="Malmstrom R."/>
            <person name="Stieglmeier M."/>
            <person name="Klingl A."/>
            <person name="Woyke T."/>
            <person name="Ryan C.M."/>
            <person name="Banfield J.F."/>
        </authorList>
    </citation>
    <scope>NUCLEOTIDE SEQUENCE [LARGE SCALE GENOMIC DNA]</scope>
</reference>
<dbReference type="EMBL" id="PFEQ01000009">
    <property type="protein sequence ID" value="PJE74236.1"/>
    <property type="molecule type" value="Genomic_DNA"/>
</dbReference>
<accession>A0A2M8LC85</accession>
<evidence type="ECO:0000313" key="1">
    <source>
        <dbReference type="EMBL" id="PJE74236.1"/>
    </source>
</evidence>
<dbReference type="Proteomes" id="UP000228700">
    <property type="component" value="Unassembled WGS sequence"/>
</dbReference>
<sequence length="67" mass="7665">MSAQDDKVRNIKLLRYGELLARKARAELATQPPESVDLTEMEHIRKELNLSAEAIVQEVEALVKKNY</sequence>
<name>A0A2M8LC85_9BACT</name>
<protein>
    <submittedName>
        <fullName evidence="1">Uncharacterized protein</fullName>
    </submittedName>
</protein>
<evidence type="ECO:0000313" key="2">
    <source>
        <dbReference type="Proteomes" id="UP000228700"/>
    </source>
</evidence>